<dbReference type="RefSeq" id="WP_316983384.1">
    <property type="nucleotide sequence ID" value="NZ_CP136521.1"/>
</dbReference>
<reference evidence="3" key="1">
    <citation type="submission" date="2024-06" db="EMBL/GenBank/DDBJ databases">
        <title>Hwangdonia haimaensis gen. nov., sp. nov., a member of the family Flavobacteriaceae isolated from the haima cold seep.</title>
        <authorList>
            <person name="Li J."/>
        </authorList>
    </citation>
    <scope>NUCLEOTIDE SEQUENCE [LARGE SCALE GENOMIC DNA]</scope>
    <source>
        <strain evidence="3">SCSIO 19198</strain>
    </source>
</reference>
<accession>A0AA97EM48</accession>
<dbReference type="KEGG" id="hws:RNZ46_00200"/>
<feature type="chain" id="PRO_5041710247" description="Right handed beta helix domain-containing protein" evidence="1">
    <location>
        <begin position="21"/>
        <end position="347"/>
    </location>
</feature>
<keyword evidence="3" id="KW-1185">Reference proteome</keyword>
<proteinExistence type="predicted"/>
<evidence type="ECO:0000313" key="3">
    <source>
        <dbReference type="Proteomes" id="UP001302486"/>
    </source>
</evidence>
<evidence type="ECO:0008006" key="4">
    <source>
        <dbReference type="Google" id="ProtNLM"/>
    </source>
</evidence>
<name>A0AA97EM48_9FLAO</name>
<dbReference type="EMBL" id="CP136521">
    <property type="protein sequence ID" value="WOD43702.1"/>
    <property type="molecule type" value="Genomic_DNA"/>
</dbReference>
<gene>
    <name evidence="2" type="ORF">RNZ46_00200</name>
</gene>
<sequence>MKTKQLFTLFTALVTFTCFSQNTITVDNNPGITEVTNFVYANLQDAIDAAQNNDTLYIQASATSYGDVTVNKTLNIIGRSHSENNKISYIDNMDVTPNASNSYFSGLNFTDEISINNPLPVTDLVFENNYINHIGFSLSSGGINNCIIRGNVVRYLGESSSWDSPIQNGVLTNNIFLHDVNIAYPESVSLKNNIFFCYTGKILIVNESNNNTDLIIENSIILKMNSNAGSVSPYDGIQFKNCLTYNPNASVFDDLPGTGNLNNTNPQFENVTDDDFDASTDDYHLKAGSPAIGAGTDGEDIGLYNASGYLFNMFGITYGTPTVNITNITESVQEGQPLQVTITASSN</sequence>
<dbReference type="SUPFAM" id="SSF51126">
    <property type="entry name" value="Pectin lyase-like"/>
    <property type="match status" value="1"/>
</dbReference>
<dbReference type="InterPro" id="IPR011050">
    <property type="entry name" value="Pectin_lyase_fold/virulence"/>
</dbReference>
<evidence type="ECO:0000313" key="2">
    <source>
        <dbReference type="EMBL" id="WOD43702.1"/>
    </source>
</evidence>
<protein>
    <recommendedName>
        <fullName evidence="4">Right handed beta helix domain-containing protein</fullName>
    </recommendedName>
</protein>
<keyword evidence="1" id="KW-0732">Signal</keyword>
<dbReference type="Gene3D" id="2.160.20.10">
    <property type="entry name" value="Single-stranded right-handed beta-helix, Pectin lyase-like"/>
    <property type="match status" value="1"/>
</dbReference>
<dbReference type="Proteomes" id="UP001302486">
    <property type="component" value="Chromosome"/>
</dbReference>
<dbReference type="AlphaFoldDB" id="A0AA97EM48"/>
<organism evidence="2 3">
    <name type="scientific">Hwangdonia lutea</name>
    <dbReference type="NCBI Taxonomy" id="3075823"/>
    <lineage>
        <taxon>Bacteria</taxon>
        <taxon>Pseudomonadati</taxon>
        <taxon>Bacteroidota</taxon>
        <taxon>Flavobacteriia</taxon>
        <taxon>Flavobacteriales</taxon>
        <taxon>Flavobacteriaceae</taxon>
        <taxon>Hwangdonia</taxon>
    </lineage>
</organism>
<feature type="signal peptide" evidence="1">
    <location>
        <begin position="1"/>
        <end position="20"/>
    </location>
</feature>
<evidence type="ECO:0000256" key="1">
    <source>
        <dbReference type="SAM" id="SignalP"/>
    </source>
</evidence>
<dbReference type="InterPro" id="IPR012334">
    <property type="entry name" value="Pectin_lyas_fold"/>
</dbReference>